<keyword evidence="4" id="KW-0804">Transcription</keyword>
<dbReference type="Gene3D" id="3.40.190.10">
    <property type="entry name" value="Periplasmic binding protein-like II"/>
    <property type="match status" value="2"/>
</dbReference>
<dbReference type="Proteomes" id="UP001165368">
    <property type="component" value="Unassembled WGS sequence"/>
</dbReference>
<dbReference type="SUPFAM" id="SSF46785">
    <property type="entry name" value="Winged helix' DNA-binding domain"/>
    <property type="match status" value="1"/>
</dbReference>
<evidence type="ECO:0000313" key="7">
    <source>
        <dbReference type="Proteomes" id="UP001165368"/>
    </source>
</evidence>
<dbReference type="InterPro" id="IPR036390">
    <property type="entry name" value="WH_DNA-bd_sf"/>
</dbReference>
<reference evidence="6" key="1">
    <citation type="submission" date="2022-01" db="EMBL/GenBank/DDBJ databases">
        <authorList>
            <person name="Jo J.-H."/>
            <person name="Im W.-T."/>
        </authorList>
    </citation>
    <scope>NUCLEOTIDE SEQUENCE</scope>
    <source>
        <strain evidence="6">I2-34</strain>
    </source>
</reference>
<feature type="domain" description="HTH lysR-type" evidence="5">
    <location>
        <begin position="1"/>
        <end position="58"/>
    </location>
</feature>
<evidence type="ECO:0000256" key="1">
    <source>
        <dbReference type="ARBA" id="ARBA00009437"/>
    </source>
</evidence>
<sequence>MELKHLAAFTMVAEELHFGRAADRLGIAQPQLSQWIRRLETDLGATLFDRSTRTVLLTEHGQAILEPARETLARARLVERAALLGRSGVVGQVRIGYAGASSREVIPPLARAVRAEEPGIELDLRSMIYGGFTPALVASGQLDIGFSRLPVVNYDVHARIFTYERIVAALPEDHPLAAGERVEIKDLATEQFVTFPATRGSTVRDACLRLAHEAGFSPRIVQEAPDSYAILGLVAAGVGVTLTVSSVQHINTPGLVYRELAGDPTYLAAVVVWAKHNAGRATGRVIEILEDLIPTPPECPGRVLL</sequence>
<dbReference type="CDD" id="cd08414">
    <property type="entry name" value="PBP2_LTTR_aromatics_like"/>
    <property type="match status" value="1"/>
</dbReference>
<dbReference type="PROSITE" id="PS50931">
    <property type="entry name" value="HTH_LYSR"/>
    <property type="match status" value="1"/>
</dbReference>
<keyword evidence="3" id="KW-0238">DNA-binding</keyword>
<protein>
    <submittedName>
        <fullName evidence="6">LysR family transcriptional regulator</fullName>
    </submittedName>
</protein>
<dbReference type="SUPFAM" id="SSF53850">
    <property type="entry name" value="Periplasmic binding protein-like II"/>
    <property type="match status" value="1"/>
</dbReference>
<dbReference type="Gene3D" id="1.10.10.10">
    <property type="entry name" value="Winged helix-like DNA-binding domain superfamily/Winged helix DNA-binding domain"/>
    <property type="match status" value="1"/>
</dbReference>
<evidence type="ECO:0000256" key="3">
    <source>
        <dbReference type="ARBA" id="ARBA00023125"/>
    </source>
</evidence>
<dbReference type="InterPro" id="IPR000847">
    <property type="entry name" value="LysR_HTH_N"/>
</dbReference>
<dbReference type="InterPro" id="IPR036388">
    <property type="entry name" value="WH-like_DNA-bd_sf"/>
</dbReference>
<dbReference type="PRINTS" id="PR00039">
    <property type="entry name" value="HTHLYSR"/>
</dbReference>
<comment type="caution">
    <text evidence="6">The sequence shown here is derived from an EMBL/GenBank/DDBJ whole genome shotgun (WGS) entry which is preliminary data.</text>
</comment>
<name>A0ABS9L271_9MICC</name>
<gene>
    <name evidence="6" type="ORF">LVY72_02500</name>
</gene>
<keyword evidence="2" id="KW-0805">Transcription regulation</keyword>
<proteinExistence type="inferred from homology"/>
<keyword evidence="7" id="KW-1185">Reference proteome</keyword>
<dbReference type="Pfam" id="PF00126">
    <property type="entry name" value="HTH_1"/>
    <property type="match status" value="1"/>
</dbReference>
<dbReference type="PANTHER" id="PTHR30346">
    <property type="entry name" value="TRANSCRIPTIONAL DUAL REGULATOR HCAR-RELATED"/>
    <property type="match status" value="1"/>
</dbReference>
<dbReference type="PANTHER" id="PTHR30346:SF0">
    <property type="entry name" value="HCA OPERON TRANSCRIPTIONAL ACTIVATOR HCAR"/>
    <property type="match status" value="1"/>
</dbReference>
<organism evidence="6 7">
    <name type="scientific">Arthrobacter hankyongi</name>
    <dbReference type="NCBI Taxonomy" id="2904801"/>
    <lineage>
        <taxon>Bacteria</taxon>
        <taxon>Bacillati</taxon>
        <taxon>Actinomycetota</taxon>
        <taxon>Actinomycetes</taxon>
        <taxon>Micrococcales</taxon>
        <taxon>Micrococcaceae</taxon>
        <taxon>Arthrobacter</taxon>
    </lineage>
</organism>
<comment type="similarity">
    <text evidence="1">Belongs to the LysR transcriptional regulatory family.</text>
</comment>
<evidence type="ECO:0000313" key="6">
    <source>
        <dbReference type="EMBL" id="MCG2620779.1"/>
    </source>
</evidence>
<accession>A0ABS9L271</accession>
<dbReference type="InterPro" id="IPR005119">
    <property type="entry name" value="LysR_subst-bd"/>
</dbReference>
<dbReference type="Pfam" id="PF03466">
    <property type="entry name" value="LysR_substrate"/>
    <property type="match status" value="1"/>
</dbReference>
<evidence type="ECO:0000259" key="5">
    <source>
        <dbReference type="PROSITE" id="PS50931"/>
    </source>
</evidence>
<evidence type="ECO:0000256" key="4">
    <source>
        <dbReference type="ARBA" id="ARBA00023163"/>
    </source>
</evidence>
<dbReference type="EMBL" id="JAKLTQ010000001">
    <property type="protein sequence ID" value="MCG2620779.1"/>
    <property type="molecule type" value="Genomic_DNA"/>
</dbReference>
<evidence type="ECO:0000256" key="2">
    <source>
        <dbReference type="ARBA" id="ARBA00023015"/>
    </source>
</evidence>
<dbReference type="RefSeq" id="WP_237817864.1">
    <property type="nucleotide sequence ID" value="NZ_JAKLTQ010000001.1"/>
</dbReference>